<protein>
    <submittedName>
        <fullName evidence="2">Uncharacterized protein</fullName>
    </submittedName>
</protein>
<reference evidence="2" key="1">
    <citation type="submission" date="2021-02" db="EMBL/GenBank/DDBJ databases">
        <authorList>
            <person name="Dougan E. K."/>
            <person name="Rhodes N."/>
            <person name="Thang M."/>
            <person name="Chan C."/>
        </authorList>
    </citation>
    <scope>NUCLEOTIDE SEQUENCE</scope>
</reference>
<dbReference type="Proteomes" id="UP000654075">
    <property type="component" value="Unassembled WGS sequence"/>
</dbReference>
<feature type="compositionally biased region" description="Basic and acidic residues" evidence="1">
    <location>
        <begin position="369"/>
        <end position="391"/>
    </location>
</feature>
<accession>A0A813DXE7</accession>
<feature type="compositionally biased region" description="Basic and acidic residues" evidence="1">
    <location>
        <begin position="315"/>
        <end position="325"/>
    </location>
</feature>
<feature type="compositionally biased region" description="Basic and acidic residues" evidence="1">
    <location>
        <begin position="240"/>
        <end position="252"/>
    </location>
</feature>
<feature type="region of interest" description="Disordered" evidence="1">
    <location>
        <begin position="139"/>
        <end position="186"/>
    </location>
</feature>
<feature type="compositionally biased region" description="Basic and acidic residues" evidence="1">
    <location>
        <begin position="475"/>
        <end position="493"/>
    </location>
</feature>
<keyword evidence="3" id="KW-1185">Reference proteome</keyword>
<feature type="region of interest" description="Disordered" evidence="1">
    <location>
        <begin position="279"/>
        <end position="546"/>
    </location>
</feature>
<evidence type="ECO:0000313" key="2">
    <source>
        <dbReference type="EMBL" id="CAE8592096.1"/>
    </source>
</evidence>
<dbReference type="AlphaFoldDB" id="A0A813DXE7"/>
<feature type="region of interest" description="Disordered" evidence="1">
    <location>
        <begin position="80"/>
        <end position="104"/>
    </location>
</feature>
<feature type="compositionally biased region" description="Low complexity" evidence="1">
    <location>
        <begin position="146"/>
        <end position="173"/>
    </location>
</feature>
<proteinExistence type="predicted"/>
<organism evidence="2 3">
    <name type="scientific">Polarella glacialis</name>
    <name type="common">Dinoflagellate</name>
    <dbReference type="NCBI Taxonomy" id="89957"/>
    <lineage>
        <taxon>Eukaryota</taxon>
        <taxon>Sar</taxon>
        <taxon>Alveolata</taxon>
        <taxon>Dinophyceae</taxon>
        <taxon>Suessiales</taxon>
        <taxon>Suessiaceae</taxon>
        <taxon>Polarella</taxon>
    </lineage>
</organism>
<feature type="compositionally biased region" description="Low complexity" evidence="1">
    <location>
        <begin position="343"/>
        <end position="355"/>
    </location>
</feature>
<evidence type="ECO:0000256" key="1">
    <source>
        <dbReference type="SAM" id="MobiDB-lite"/>
    </source>
</evidence>
<evidence type="ECO:0000313" key="3">
    <source>
        <dbReference type="Proteomes" id="UP000654075"/>
    </source>
</evidence>
<dbReference type="EMBL" id="CAJNNV010005459">
    <property type="protein sequence ID" value="CAE8592096.1"/>
    <property type="molecule type" value="Genomic_DNA"/>
</dbReference>
<comment type="caution">
    <text evidence="2">The sequence shown here is derived from an EMBL/GenBank/DDBJ whole genome shotgun (WGS) entry which is preliminary data.</text>
</comment>
<feature type="compositionally biased region" description="Low complexity" evidence="1">
    <location>
        <begin position="90"/>
        <end position="104"/>
    </location>
</feature>
<feature type="non-terminal residue" evidence="2">
    <location>
        <position position="546"/>
    </location>
</feature>
<sequence length="546" mass="58794">EVELCDSTDADEFEPDFEDELPLWGQLCLMQRDLAEVERRICKYSAVLGQPGRSRNRLRWIAQQQRPLSVRARFAAELPVDNNNNHDHNNNTTNNNHINSNNKNNGFAVARDFVARSSAPLTEAGQHALLYPSEPSHAFYHHQQHKQQQQTTTSTINKQQQQQQQLNNNNNNNASRPLGVRHGQRCWPPRAAPCDARGTAPSAAAAAALAAAMADAPRYKTFGTALDRARSSTGAPRRSTVPEEGKSAEREQLPFSLSESDQLLSEGEPLHDLLASSASSLAQKARRAREAAAAAARGRAKARDRPAEGEGPTEEGPRAPPESESRPSAPPEAASEEGPRAPPESASRPSAPPEAASEEAPTEEALAARSERRVLEPPARARETVCQDPRARPVQPRLGGGGDFAAAGRSGRLEAPRVGDAVGDGGDAWRSLERQSRPLEAGAAAEPNQVPSPAADGGEGQFLKGEASPTEAEEAPPKEAKVLRSELKEERSPKVTRISADSESSESEESQAIELSEQESDESSEANFTSGADSLESPRRQPLASE</sequence>
<name>A0A813DXE7_POLGL</name>
<feature type="compositionally biased region" description="Acidic residues" evidence="1">
    <location>
        <begin position="503"/>
        <end position="524"/>
    </location>
</feature>
<feature type="region of interest" description="Disordered" evidence="1">
    <location>
        <begin position="225"/>
        <end position="254"/>
    </location>
</feature>
<gene>
    <name evidence="2" type="ORF">PGLA1383_LOCUS10754</name>
</gene>